<evidence type="ECO:0000256" key="1">
    <source>
        <dbReference type="SAM" id="SignalP"/>
    </source>
</evidence>
<name>A0ABU5DNH3_9BURK</name>
<sequence>MKLRRLLPALVLAAGIASLAGAAMAADFADNPIVYFLITDRFANGDPSNDNSYGRTREKDPKADVATFHGGDLKGVTAKLKQGWFQQLGINALWITAPYEQIHGWVVGGDKAFKHYAYHGYYALDYTVLDRNMGTPDELREMIDTAHAQGIRVLFDVVMNHPGYLDIRTADELKIPVLWPGALAKATLADYHSFIDYNSANFKDWWGRPWVRAGLPGYIDGGIDDLTKQLAYLPDFRTESREFVKLPKFLRDKPDTKAVDLPDTTVRGYLVKWLSDWVREYGVDGFRCDTVKHVEPEAWRELKQQASAALADWKARHPTKKIDDAPFWMTGEFWGHGPERDKRDEQGGFDAMVNFDFQERAADADRLDALFARYAALQAGHAVQMLNYISSHDTRLFPRDRLMAGADALLLAPGGVQVFYGDETARPAGPAPAGDPQQATRSDMNWDSVDEALLAHWRKLGQFRARHVALARGAHERLGTQPYAFSRIDGDDKIVVALDVSAGSRVPVGAVFADGTPLVDAYSGRRLVVRAAAVQAEVAAPAMLLEREEIAPK</sequence>
<dbReference type="PANTHER" id="PTHR10357">
    <property type="entry name" value="ALPHA-AMYLASE FAMILY MEMBER"/>
    <property type="match status" value="1"/>
</dbReference>
<dbReference type="EMBL" id="JAXCLA010000009">
    <property type="protein sequence ID" value="MDY0747846.1"/>
    <property type="molecule type" value="Genomic_DNA"/>
</dbReference>
<dbReference type="Proteomes" id="UP001285263">
    <property type="component" value="Unassembled WGS sequence"/>
</dbReference>
<keyword evidence="1" id="KW-0732">Signal</keyword>
<dbReference type="InterPro" id="IPR013780">
    <property type="entry name" value="Glyco_hydro_b"/>
</dbReference>
<comment type="caution">
    <text evidence="3">The sequence shown here is derived from an EMBL/GenBank/DDBJ whole genome shotgun (WGS) entry which is preliminary data.</text>
</comment>
<dbReference type="RefSeq" id="WP_320425815.1">
    <property type="nucleotide sequence ID" value="NZ_JAXCLA010000009.1"/>
</dbReference>
<protein>
    <submittedName>
        <fullName evidence="3">Alpha-amylase family glycosyl hydrolase</fullName>
    </submittedName>
</protein>
<dbReference type="Gene3D" id="3.20.20.80">
    <property type="entry name" value="Glycosidases"/>
    <property type="match status" value="1"/>
</dbReference>
<evidence type="ECO:0000313" key="3">
    <source>
        <dbReference type="EMBL" id="MDY0747846.1"/>
    </source>
</evidence>
<feature type="chain" id="PRO_5046827201" evidence="1">
    <location>
        <begin position="26"/>
        <end position="553"/>
    </location>
</feature>
<feature type="domain" description="Glycosyl hydrolase family 13 catalytic" evidence="2">
    <location>
        <begin position="36"/>
        <end position="464"/>
    </location>
</feature>
<keyword evidence="3" id="KW-0378">Hydrolase</keyword>
<dbReference type="InterPro" id="IPR006047">
    <property type="entry name" value="GH13_cat_dom"/>
</dbReference>
<evidence type="ECO:0000259" key="2">
    <source>
        <dbReference type="SMART" id="SM00642"/>
    </source>
</evidence>
<keyword evidence="4" id="KW-1185">Reference proteome</keyword>
<accession>A0ABU5DNH3</accession>
<gene>
    <name evidence="3" type="ORF">SNE35_25310</name>
</gene>
<dbReference type="Pfam" id="PF00128">
    <property type="entry name" value="Alpha-amylase"/>
    <property type="match status" value="1"/>
</dbReference>
<dbReference type="InterPro" id="IPR017853">
    <property type="entry name" value="GH"/>
</dbReference>
<proteinExistence type="predicted"/>
<dbReference type="SMART" id="SM00642">
    <property type="entry name" value="Aamy"/>
    <property type="match status" value="1"/>
</dbReference>
<organism evidence="3 4">
    <name type="scientific">Roseateles agri</name>
    <dbReference type="NCBI Taxonomy" id="3098619"/>
    <lineage>
        <taxon>Bacteria</taxon>
        <taxon>Pseudomonadati</taxon>
        <taxon>Pseudomonadota</taxon>
        <taxon>Betaproteobacteria</taxon>
        <taxon>Burkholderiales</taxon>
        <taxon>Sphaerotilaceae</taxon>
        <taxon>Roseateles</taxon>
    </lineage>
</organism>
<dbReference type="PANTHER" id="PTHR10357:SF209">
    <property type="entry name" value="PERIPLASMIC ALPHA-AMYLASE"/>
    <property type="match status" value="1"/>
</dbReference>
<dbReference type="SUPFAM" id="SSF51445">
    <property type="entry name" value="(Trans)glycosidases"/>
    <property type="match status" value="1"/>
</dbReference>
<dbReference type="GO" id="GO:0016787">
    <property type="term" value="F:hydrolase activity"/>
    <property type="evidence" value="ECO:0007669"/>
    <property type="project" value="UniProtKB-KW"/>
</dbReference>
<dbReference type="Gene3D" id="2.60.40.1180">
    <property type="entry name" value="Golgi alpha-mannosidase II"/>
    <property type="match status" value="1"/>
</dbReference>
<feature type="signal peptide" evidence="1">
    <location>
        <begin position="1"/>
        <end position="25"/>
    </location>
</feature>
<evidence type="ECO:0000313" key="4">
    <source>
        <dbReference type="Proteomes" id="UP001285263"/>
    </source>
</evidence>
<reference evidence="3 4" key="1">
    <citation type="submission" date="2023-11" db="EMBL/GenBank/DDBJ databases">
        <title>Paucibacter sp. nov., isolated from fresh soil in Korea.</title>
        <authorList>
            <person name="Le N.T.T."/>
        </authorList>
    </citation>
    <scope>NUCLEOTIDE SEQUENCE [LARGE SCALE GENOMIC DNA]</scope>
    <source>
        <strain evidence="3 4">R3-3</strain>
    </source>
</reference>